<name>A0ABS5W2C0_9SPHN</name>
<feature type="domain" description="TtsA-like Glycoside hydrolase family 108" evidence="1">
    <location>
        <begin position="9"/>
        <end position="90"/>
    </location>
</feature>
<dbReference type="Proteomes" id="UP000811255">
    <property type="component" value="Unassembled WGS sequence"/>
</dbReference>
<dbReference type="InterPro" id="IPR018537">
    <property type="entry name" value="Peptidoglycan-bd_3"/>
</dbReference>
<dbReference type="RefSeq" id="WP_214534673.1">
    <property type="nucleotide sequence ID" value="NZ_JAHFVK010000001.1"/>
</dbReference>
<dbReference type="Pfam" id="PF05838">
    <property type="entry name" value="Glyco_hydro_108"/>
    <property type="match status" value="1"/>
</dbReference>
<gene>
    <name evidence="3" type="ORF">KK137_03655</name>
</gene>
<dbReference type="CDD" id="cd13926">
    <property type="entry name" value="N-acetylmuramidase_GH108"/>
    <property type="match status" value="1"/>
</dbReference>
<organism evidence="3 4">
    <name type="scientific">Croceibacterium selenioxidans</name>
    <dbReference type="NCBI Taxonomy" id="2838833"/>
    <lineage>
        <taxon>Bacteria</taxon>
        <taxon>Pseudomonadati</taxon>
        <taxon>Pseudomonadota</taxon>
        <taxon>Alphaproteobacteria</taxon>
        <taxon>Sphingomonadales</taxon>
        <taxon>Erythrobacteraceae</taxon>
        <taxon>Croceibacterium</taxon>
    </lineage>
</organism>
<sequence length="182" mass="20268">MTIDQLIEGILVREGDYVDHSSDPGGATKFGITQKVARTHGYSGPMRDFPIALAREIYRREYIEKPGLLGIVEIDPEVAEEVIDSGVNVGPKRASLWFQQALNILNRRGQDYADIGEDGVVGPATLSAFRALRRRRGETWARQLMLKALNGLQFGHYFALARTDARFEDFMAGWLDSRVGAA</sequence>
<dbReference type="SUPFAM" id="SSF53955">
    <property type="entry name" value="Lysozyme-like"/>
    <property type="match status" value="1"/>
</dbReference>
<dbReference type="InterPro" id="IPR008565">
    <property type="entry name" value="TtsA-like_GH18_dom"/>
</dbReference>
<proteinExistence type="predicted"/>
<evidence type="ECO:0000313" key="3">
    <source>
        <dbReference type="EMBL" id="MBT2133423.1"/>
    </source>
</evidence>
<dbReference type="Gene3D" id="1.20.141.10">
    <property type="entry name" value="Chitosanase, subunit A, domain 1"/>
    <property type="match status" value="1"/>
</dbReference>
<dbReference type="EMBL" id="JAHFVK010000001">
    <property type="protein sequence ID" value="MBT2133423.1"/>
    <property type="molecule type" value="Genomic_DNA"/>
</dbReference>
<evidence type="ECO:0000259" key="1">
    <source>
        <dbReference type="Pfam" id="PF05838"/>
    </source>
</evidence>
<keyword evidence="4" id="KW-1185">Reference proteome</keyword>
<accession>A0ABS5W2C0</accession>
<comment type="caution">
    <text evidence="3">The sequence shown here is derived from an EMBL/GenBank/DDBJ whole genome shotgun (WGS) entry which is preliminary data.</text>
</comment>
<dbReference type="InterPro" id="IPR023346">
    <property type="entry name" value="Lysozyme-like_dom_sf"/>
</dbReference>
<evidence type="ECO:0000313" key="4">
    <source>
        <dbReference type="Proteomes" id="UP000811255"/>
    </source>
</evidence>
<reference evidence="3 4" key="1">
    <citation type="submission" date="2021-05" db="EMBL/GenBank/DDBJ databases">
        <title>Croceibacterium sp. LX-88 genome sequence.</title>
        <authorList>
            <person name="Luo X."/>
        </authorList>
    </citation>
    <scope>NUCLEOTIDE SEQUENCE [LARGE SCALE GENOMIC DNA]</scope>
    <source>
        <strain evidence="3 4">LX-88</strain>
    </source>
</reference>
<evidence type="ECO:0000259" key="2">
    <source>
        <dbReference type="Pfam" id="PF09374"/>
    </source>
</evidence>
<dbReference type="Pfam" id="PF09374">
    <property type="entry name" value="PG_binding_3"/>
    <property type="match status" value="1"/>
</dbReference>
<evidence type="ECO:0008006" key="5">
    <source>
        <dbReference type="Google" id="ProtNLM"/>
    </source>
</evidence>
<feature type="domain" description="Peptidoglycan binding" evidence="2">
    <location>
        <begin position="93"/>
        <end position="178"/>
    </location>
</feature>
<protein>
    <recommendedName>
        <fullName evidence="5">Peptidoglycan-binding protein</fullName>
    </recommendedName>
</protein>